<feature type="region of interest" description="Disordered" evidence="1">
    <location>
        <begin position="34"/>
        <end position="108"/>
    </location>
</feature>
<proteinExistence type="predicted"/>
<evidence type="ECO:0000256" key="1">
    <source>
        <dbReference type="SAM" id="MobiDB-lite"/>
    </source>
</evidence>
<dbReference type="EMBL" id="ADNJ02000007">
    <property type="protein sequence ID" value="EFY95583.1"/>
    <property type="molecule type" value="Genomic_DNA"/>
</dbReference>
<feature type="compositionally biased region" description="Basic and acidic residues" evidence="1">
    <location>
        <begin position="84"/>
        <end position="108"/>
    </location>
</feature>
<organism evidence="2 3">
    <name type="scientific">Metarhizium robertsii (strain ARSEF 23 / ATCC MYA-3075)</name>
    <name type="common">Metarhizium anisopliae (strain ARSEF 23)</name>
    <dbReference type="NCBI Taxonomy" id="655844"/>
    <lineage>
        <taxon>Eukaryota</taxon>
        <taxon>Fungi</taxon>
        <taxon>Dikarya</taxon>
        <taxon>Ascomycota</taxon>
        <taxon>Pezizomycotina</taxon>
        <taxon>Sordariomycetes</taxon>
        <taxon>Hypocreomycetidae</taxon>
        <taxon>Hypocreales</taxon>
        <taxon>Clavicipitaceae</taxon>
        <taxon>Metarhizium</taxon>
    </lineage>
</organism>
<keyword evidence="3" id="KW-1185">Reference proteome</keyword>
<name>E9F9D0_METRA</name>
<dbReference type="GeneID" id="19263165"/>
<sequence length="135" mass="15645">MKQNQPTSSSRHRRTTRELPAWYRRLVILTITEDRDVEPWDFDEDISELGEDEGNESDGSDVECTCDDEDDCECYLSGDDEESEHSPKDAAQQQEERNSTREDESRKEQIVYAAYEAMLEAEKGGDSPRLVLYRD</sequence>
<protein>
    <submittedName>
        <fullName evidence="2">Uncharacterized protein</fullName>
    </submittedName>
</protein>
<reference evidence="2 3" key="2">
    <citation type="journal article" date="2014" name="Proc. Natl. Acad. Sci. U.S.A.">
        <title>Trajectory and genomic determinants of fungal-pathogen speciation and host adaptation.</title>
        <authorList>
            <person name="Hu X."/>
            <person name="Xiao G."/>
            <person name="Zheng P."/>
            <person name="Shang Y."/>
            <person name="Su Y."/>
            <person name="Zhang X."/>
            <person name="Liu X."/>
            <person name="Zhan S."/>
            <person name="St Leger R.J."/>
            <person name="Wang C."/>
        </authorList>
    </citation>
    <scope>GENOME REANNOTATION</scope>
    <source>
        <strain evidence="3">ARSEF 23 / ATCC MYA-3075</strain>
    </source>
</reference>
<dbReference type="KEGG" id="maj:MAA_08879"/>
<dbReference type="OrthoDB" id="4940776at2759"/>
<evidence type="ECO:0000313" key="3">
    <source>
        <dbReference type="Proteomes" id="UP000002498"/>
    </source>
</evidence>
<dbReference type="RefSeq" id="XP_007825068.1">
    <property type="nucleotide sequence ID" value="XM_007826877.1"/>
</dbReference>
<feature type="compositionally biased region" description="Acidic residues" evidence="1">
    <location>
        <begin position="39"/>
        <end position="83"/>
    </location>
</feature>
<dbReference type="Proteomes" id="UP000002498">
    <property type="component" value="Unassembled WGS sequence"/>
</dbReference>
<comment type="caution">
    <text evidence="2">The sequence shown here is derived from an EMBL/GenBank/DDBJ whole genome shotgun (WGS) entry which is preliminary data.</text>
</comment>
<dbReference type="AlphaFoldDB" id="E9F9D0"/>
<gene>
    <name evidence="2" type="ORF">MAA_08879</name>
</gene>
<accession>E9F9D0</accession>
<evidence type="ECO:0000313" key="2">
    <source>
        <dbReference type="EMBL" id="EFY95583.1"/>
    </source>
</evidence>
<reference evidence="2 3" key="1">
    <citation type="journal article" date="2011" name="PLoS Genet.">
        <title>Genome sequencing and comparative transcriptomics of the model entomopathogenic fungi Metarhizium anisopliae and M. acridum.</title>
        <authorList>
            <person name="Gao Q."/>
            <person name="Jin K."/>
            <person name="Ying S.H."/>
            <person name="Zhang Y."/>
            <person name="Xiao G."/>
            <person name="Shang Y."/>
            <person name="Duan Z."/>
            <person name="Hu X."/>
            <person name="Xie X.Q."/>
            <person name="Zhou G."/>
            <person name="Peng G."/>
            <person name="Luo Z."/>
            <person name="Huang W."/>
            <person name="Wang B."/>
            <person name="Fang W."/>
            <person name="Wang S."/>
            <person name="Zhong Y."/>
            <person name="Ma L.J."/>
            <person name="St Leger R.J."/>
            <person name="Zhao G.P."/>
            <person name="Pei Y."/>
            <person name="Feng M.G."/>
            <person name="Xia Y."/>
            <person name="Wang C."/>
        </authorList>
    </citation>
    <scope>NUCLEOTIDE SEQUENCE [LARGE SCALE GENOMIC DNA]</scope>
    <source>
        <strain evidence="3">ARSEF 23 / ATCC MYA-3075</strain>
    </source>
</reference>
<dbReference type="HOGENOM" id="CLU_1886256_0_0_1"/>